<dbReference type="InterPro" id="IPR003661">
    <property type="entry name" value="HisK_dim/P_dom"/>
</dbReference>
<name>A0A4Q0YGD7_9BACT</name>
<dbReference type="Gene3D" id="1.10.287.130">
    <property type="match status" value="1"/>
</dbReference>
<keyword evidence="6" id="KW-0902">Two-component regulatory system</keyword>
<dbReference type="GO" id="GO:0005886">
    <property type="term" value="C:plasma membrane"/>
    <property type="evidence" value="ECO:0007669"/>
    <property type="project" value="TreeGrafter"/>
</dbReference>
<evidence type="ECO:0000259" key="8">
    <source>
        <dbReference type="PROSITE" id="PS50109"/>
    </source>
</evidence>
<dbReference type="PANTHER" id="PTHR45453">
    <property type="entry name" value="PHOSPHATE REGULON SENSOR PROTEIN PHOR"/>
    <property type="match status" value="1"/>
</dbReference>
<evidence type="ECO:0000313" key="9">
    <source>
        <dbReference type="EMBL" id="RXJ69275.1"/>
    </source>
</evidence>
<comment type="catalytic activity">
    <reaction evidence="1">
        <text>ATP + protein L-histidine = ADP + protein N-phospho-L-histidine.</text>
        <dbReference type="EC" id="2.7.13.3"/>
    </reaction>
</comment>
<evidence type="ECO:0000256" key="5">
    <source>
        <dbReference type="ARBA" id="ARBA00022777"/>
    </source>
</evidence>
<evidence type="ECO:0000256" key="7">
    <source>
        <dbReference type="SAM" id="Phobius"/>
    </source>
</evidence>
<keyword evidence="3" id="KW-0597">Phosphoprotein</keyword>
<dbReference type="RefSeq" id="WP_128979510.1">
    <property type="nucleotide sequence ID" value="NZ_PDKJ01000003.1"/>
</dbReference>
<protein>
    <recommendedName>
        <fullName evidence="2">histidine kinase</fullName>
        <ecNumber evidence="2">2.7.13.3</ecNumber>
    </recommendedName>
</protein>
<dbReference type="InterPro" id="IPR004358">
    <property type="entry name" value="Sig_transdc_His_kin-like_C"/>
</dbReference>
<accession>A0A4Q0YGD7</accession>
<evidence type="ECO:0000313" key="10">
    <source>
        <dbReference type="Proteomes" id="UP000290172"/>
    </source>
</evidence>
<dbReference type="EMBL" id="PDKJ01000003">
    <property type="protein sequence ID" value="RXJ69275.1"/>
    <property type="molecule type" value="Genomic_DNA"/>
</dbReference>
<dbReference type="GO" id="GO:0004721">
    <property type="term" value="F:phosphoprotein phosphatase activity"/>
    <property type="evidence" value="ECO:0007669"/>
    <property type="project" value="TreeGrafter"/>
</dbReference>
<keyword evidence="7" id="KW-1133">Transmembrane helix</keyword>
<dbReference type="GO" id="GO:0016036">
    <property type="term" value="P:cellular response to phosphate starvation"/>
    <property type="evidence" value="ECO:0007669"/>
    <property type="project" value="TreeGrafter"/>
</dbReference>
<evidence type="ECO:0000256" key="3">
    <source>
        <dbReference type="ARBA" id="ARBA00022553"/>
    </source>
</evidence>
<evidence type="ECO:0000256" key="4">
    <source>
        <dbReference type="ARBA" id="ARBA00022679"/>
    </source>
</evidence>
<dbReference type="SMART" id="SM00387">
    <property type="entry name" value="HATPase_c"/>
    <property type="match status" value="1"/>
</dbReference>
<dbReference type="PANTHER" id="PTHR45453:SF1">
    <property type="entry name" value="PHOSPHATE REGULON SENSOR PROTEIN PHOR"/>
    <property type="match status" value="1"/>
</dbReference>
<evidence type="ECO:0000256" key="6">
    <source>
        <dbReference type="ARBA" id="ARBA00023012"/>
    </source>
</evidence>
<comment type="caution">
    <text evidence="9">The sequence shown here is derived from an EMBL/GenBank/DDBJ whole genome shotgun (WGS) entry which is preliminary data.</text>
</comment>
<dbReference type="GO" id="GO:0000155">
    <property type="term" value="F:phosphorelay sensor kinase activity"/>
    <property type="evidence" value="ECO:0007669"/>
    <property type="project" value="InterPro"/>
</dbReference>
<reference evidence="9 10" key="1">
    <citation type="submission" date="2017-10" db="EMBL/GenBank/DDBJ databases">
        <title>Genomics of the genus Arcobacter.</title>
        <authorList>
            <person name="Perez-Cataluna A."/>
            <person name="Figueras M.J."/>
        </authorList>
    </citation>
    <scope>NUCLEOTIDE SEQUENCE [LARGE SCALE GENOMIC DNA]</scope>
    <source>
        <strain evidence="9 10">CECT 8993</strain>
    </source>
</reference>
<feature type="domain" description="Histidine kinase" evidence="8">
    <location>
        <begin position="174"/>
        <end position="376"/>
    </location>
</feature>
<feature type="transmembrane region" description="Helical" evidence="7">
    <location>
        <begin position="131"/>
        <end position="154"/>
    </location>
</feature>
<feature type="transmembrane region" description="Helical" evidence="7">
    <location>
        <begin position="15"/>
        <end position="33"/>
    </location>
</feature>
<proteinExistence type="predicted"/>
<evidence type="ECO:0000256" key="2">
    <source>
        <dbReference type="ARBA" id="ARBA00012438"/>
    </source>
</evidence>
<evidence type="ECO:0000256" key="1">
    <source>
        <dbReference type="ARBA" id="ARBA00000085"/>
    </source>
</evidence>
<dbReference type="InterPro" id="IPR036890">
    <property type="entry name" value="HATPase_C_sf"/>
</dbReference>
<dbReference type="InterPro" id="IPR003594">
    <property type="entry name" value="HATPase_dom"/>
</dbReference>
<dbReference type="SMART" id="SM00388">
    <property type="entry name" value="HisKA"/>
    <property type="match status" value="1"/>
</dbReference>
<dbReference type="PRINTS" id="PR00344">
    <property type="entry name" value="BCTRLSENSOR"/>
</dbReference>
<dbReference type="InterPro" id="IPR005467">
    <property type="entry name" value="His_kinase_dom"/>
</dbReference>
<organism evidence="9 10">
    <name type="scientific">Halarcobacter ebronensis</name>
    <dbReference type="NCBI Taxonomy" id="1462615"/>
    <lineage>
        <taxon>Bacteria</taxon>
        <taxon>Pseudomonadati</taxon>
        <taxon>Campylobacterota</taxon>
        <taxon>Epsilonproteobacteria</taxon>
        <taxon>Campylobacterales</taxon>
        <taxon>Arcobacteraceae</taxon>
        <taxon>Halarcobacter</taxon>
    </lineage>
</organism>
<dbReference type="Proteomes" id="UP000290172">
    <property type="component" value="Unassembled WGS sequence"/>
</dbReference>
<dbReference type="Pfam" id="PF00512">
    <property type="entry name" value="HisKA"/>
    <property type="match status" value="1"/>
</dbReference>
<dbReference type="Gene3D" id="3.30.565.10">
    <property type="entry name" value="Histidine kinase-like ATPase, C-terminal domain"/>
    <property type="match status" value="1"/>
</dbReference>
<dbReference type="InterPro" id="IPR036097">
    <property type="entry name" value="HisK_dim/P_sf"/>
</dbReference>
<sequence length="376" mass="44220">MQELINKNHLIKISVWYSLFIIILIFVPSYFYTKSEIQNYKINQTNLVEQYALNIQRAIYDFNRSKNDIFFFPKSFNINAYIYDSKEELIYSTSNIKLVNENIISKKYLLNENRLDAKKLIVEKSFNLNDVYLKISILIISVGLFIFISAYLILKQTITPYKKANNYLDRFFNDAMHELKTPLGILQLNLELLEEKNSDLIEVKRSLNAVKNLQLTYEDIEYLMKQKRVSYTKENIDFTLFLRHRVEIFKSLAQAKSIKLNENIEENIKISINRIELQRVIDNTISNAIKYSNESSKINITLKKDSDYKAVLSIEDFGKGIKDKNKIFERYHREEEIKGGFGIGLNIVKHICKKNSIKIEVTSQLDIGSTFTYYFS</sequence>
<dbReference type="SUPFAM" id="SSF55874">
    <property type="entry name" value="ATPase domain of HSP90 chaperone/DNA topoisomerase II/histidine kinase"/>
    <property type="match status" value="1"/>
</dbReference>
<dbReference type="EC" id="2.7.13.3" evidence="2"/>
<dbReference type="AlphaFoldDB" id="A0A4Q0YGD7"/>
<dbReference type="PROSITE" id="PS50109">
    <property type="entry name" value="HIS_KIN"/>
    <property type="match status" value="1"/>
</dbReference>
<dbReference type="Pfam" id="PF02518">
    <property type="entry name" value="HATPase_c"/>
    <property type="match status" value="1"/>
</dbReference>
<gene>
    <name evidence="9" type="ORF">CRV08_04500</name>
</gene>
<keyword evidence="5 9" id="KW-0418">Kinase</keyword>
<dbReference type="SUPFAM" id="SSF47384">
    <property type="entry name" value="Homodimeric domain of signal transducing histidine kinase"/>
    <property type="match status" value="1"/>
</dbReference>
<keyword evidence="7" id="KW-0812">Transmembrane</keyword>
<keyword evidence="7" id="KW-0472">Membrane</keyword>
<dbReference type="InterPro" id="IPR050351">
    <property type="entry name" value="BphY/WalK/GraS-like"/>
</dbReference>
<keyword evidence="4" id="KW-0808">Transferase</keyword>